<dbReference type="InterPro" id="IPR006849">
    <property type="entry name" value="Elp1"/>
</dbReference>
<dbReference type="GO" id="GO:0033588">
    <property type="term" value="C:elongator holoenzyme complex"/>
    <property type="evidence" value="ECO:0007669"/>
    <property type="project" value="InterPro"/>
</dbReference>
<dbReference type="InterPro" id="IPR056167">
    <property type="entry name" value="A-sol_ELP1"/>
</dbReference>
<dbReference type="PANTHER" id="PTHR12747:SF0">
    <property type="entry name" value="ELONGATOR COMPLEX PROTEIN 1"/>
    <property type="match status" value="1"/>
</dbReference>
<feature type="domain" description="ELP1 alpha-solenoid" evidence="1">
    <location>
        <begin position="26"/>
        <end position="79"/>
    </location>
</feature>
<dbReference type="Proteomes" id="UP000228934">
    <property type="component" value="Unassembled WGS sequence"/>
</dbReference>
<dbReference type="GO" id="GO:0002926">
    <property type="term" value="P:tRNA wobble base 5-methoxycarbonylmethyl-2-thiouridinylation"/>
    <property type="evidence" value="ECO:0007669"/>
    <property type="project" value="TreeGrafter"/>
</dbReference>
<reference evidence="3" key="1">
    <citation type="journal article" date="2017" name="Nat. Commun.">
        <title>The North American bullfrog draft genome provides insight into hormonal regulation of long noncoding RNA.</title>
        <authorList>
            <person name="Hammond S.A."/>
            <person name="Warren R.L."/>
            <person name="Vandervalk B.P."/>
            <person name="Kucuk E."/>
            <person name="Khan H."/>
            <person name="Gibb E.A."/>
            <person name="Pandoh P."/>
            <person name="Kirk H."/>
            <person name="Zhao Y."/>
            <person name="Jones M."/>
            <person name="Mungall A.J."/>
            <person name="Coope R."/>
            <person name="Pleasance S."/>
            <person name="Moore R.A."/>
            <person name="Holt R.A."/>
            <person name="Round J.M."/>
            <person name="Ohora S."/>
            <person name="Walle B.V."/>
            <person name="Veldhoen N."/>
            <person name="Helbing C.C."/>
            <person name="Birol I."/>
        </authorList>
    </citation>
    <scope>NUCLEOTIDE SEQUENCE [LARGE SCALE GENOMIC DNA]</scope>
</reference>
<name>A0A2G9S355_AQUCT</name>
<proteinExistence type="predicted"/>
<dbReference type="PANTHER" id="PTHR12747">
    <property type="entry name" value="ELONGATOR COMPLEX PROTEIN 1"/>
    <property type="match status" value="1"/>
</dbReference>
<dbReference type="OrthoDB" id="40048at2759"/>
<evidence type="ECO:0000259" key="1">
    <source>
        <dbReference type="Pfam" id="PF23925"/>
    </source>
</evidence>
<accession>A0A2G9S355</accession>
<sequence length="79" mass="9244">MRFTSLHSKCIVVSTIPSYSKVLTVSLQFKDAFECMRKLRINLNLIYDHNPKVFLDNVDIFVKQIDSVNHINLFLTELK</sequence>
<dbReference type="GO" id="GO:0005829">
    <property type="term" value="C:cytosol"/>
    <property type="evidence" value="ECO:0007669"/>
    <property type="project" value="TreeGrafter"/>
</dbReference>
<dbReference type="EMBL" id="KV928512">
    <property type="protein sequence ID" value="PIO34505.1"/>
    <property type="molecule type" value="Genomic_DNA"/>
</dbReference>
<organism evidence="2 3">
    <name type="scientific">Aquarana catesbeiana</name>
    <name type="common">American bullfrog</name>
    <name type="synonym">Rana catesbeiana</name>
    <dbReference type="NCBI Taxonomy" id="8400"/>
    <lineage>
        <taxon>Eukaryota</taxon>
        <taxon>Metazoa</taxon>
        <taxon>Chordata</taxon>
        <taxon>Craniata</taxon>
        <taxon>Vertebrata</taxon>
        <taxon>Euteleostomi</taxon>
        <taxon>Amphibia</taxon>
        <taxon>Batrachia</taxon>
        <taxon>Anura</taxon>
        <taxon>Neobatrachia</taxon>
        <taxon>Ranoidea</taxon>
        <taxon>Ranidae</taxon>
        <taxon>Aquarana</taxon>
    </lineage>
</organism>
<dbReference type="AlphaFoldDB" id="A0A2G9S355"/>
<evidence type="ECO:0000313" key="2">
    <source>
        <dbReference type="EMBL" id="PIO34505.1"/>
    </source>
</evidence>
<evidence type="ECO:0000313" key="3">
    <source>
        <dbReference type="Proteomes" id="UP000228934"/>
    </source>
</evidence>
<protein>
    <recommendedName>
        <fullName evidence="1">ELP1 alpha-solenoid domain-containing protein</fullName>
    </recommendedName>
</protein>
<gene>
    <name evidence="2" type="ORF">AB205_0171420</name>
</gene>
<dbReference type="GO" id="GO:0000049">
    <property type="term" value="F:tRNA binding"/>
    <property type="evidence" value="ECO:0007669"/>
    <property type="project" value="TreeGrafter"/>
</dbReference>
<dbReference type="Pfam" id="PF23925">
    <property type="entry name" value="A-sol_ELP1"/>
    <property type="match status" value="1"/>
</dbReference>
<dbReference type="UniPathway" id="UPA00988"/>
<keyword evidence="3" id="KW-1185">Reference proteome</keyword>